<dbReference type="Proteomes" id="UP000233040">
    <property type="component" value="Unassembled WGS sequence"/>
</dbReference>
<dbReference type="InterPro" id="IPR029301">
    <property type="entry name" value="SPACA7"/>
</dbReference>
<protein>
    <submittedName>
        <fullName evidence="3">Sperm acrosome associated 7</fullName>
    </submittedName>
</protein>
<feature type="region of interest" description="Disordered" evidence="1">
    <location>
        <begin position="109"/>
        <end position="195"/>
    </location>
</feature>
<dbReference type="AlphaFoldDB" id="A0A2K5PRZ3"/>
<evidence type="ECO:0000256" key="1">
    <source>
        <dbReference type="SAM" id="MobiDB-lite"/>
    </source>
</evidence>
<evidence type="ECO:0000313" key="3">
    <source>
        <dbReference type="Ensembl" id="ENSCCAP00000006381.1"/>
    </source>
</evidence>
<sequence length="195" mass="21498">MAVSQGAGTLCFVLLLCCWQETELRPRTMTPGSTTEMSFSSKHQDMPGVLDEILVQEILDPNRTASTEMPSTASTLSTTIHAGIDENYQAGGSENYHELLENLQFSSGTEDKISNDETSANANLHGAHSENYHGPQVSPDSEEVSSKEKKNSKNTQYENLSILDKILQNMERSSGNNFRKEQPRTSAQSRRPGSQ</sequence>
<gene>
    <name evidence="3" type="primary">SPACA7</name>
</gene>
<name>A0A2K5PRZ3_CEBIM</name>
<dbReference type="GO" id="GO:0001669">
    <property type="term" value="C:acrosomal vesicle"/>
    <property type="evidence" value="ECO:0007669"/>
    <property type="project" value="Ensembl"/>
</dbReference>
<reference evidence="3" key="2">
    <citation type="submission" date="2025-09" db="UniProtKB">
        <authorList>
            <consortium name="Ensembl"/>
        </authorList>
    </citation>
    <scope>IDENTIFICATION</scope>
</reference>
<feature type="signal peptide" evidence="2">
    <location>
        <begin position="1"/>
        <end position="24"/>
    </location>
</feature>
<dbReference type="Ensembl" id="ENSCCAT00000023747.1">
    <property type="protein sequence ID" value="ENSCCAP00000006381.1"/>
    <property type="gene ID" value="ENSCCAG00000020934.1"/>
</dbReference>
<keyword evidence="4" id="KW-1185">Reference proteome</keyword>
<feature type="chain" id="PRO_5014404168" evidence="2">
    <location>
        <begin position="25"/>
        <end position="195"/>
    </location>
</feature>
<reference evidence="3" key="1">
    <citation type="submission" date="2025-08" db="UniProtKB">
        <authorList>
            <consortium name="Ensembl"/>
        </authorList>
    </citation>
    <scope>IDENTIFICATION</scope>
</reference>
<evidence type="ECO:0000256" key="2">
    <source>
        <dbReference type="SAM" id="SignalP"/>
    </source>
</evidence>
<feature type="compositionally biased region" description="Polar residues" evidence="1">
    <location>
        <begin position="184"/>
        <end position="195"/>
    </location>
</feature>
<keyword evidence="2" id="KW-0732">Signal</keyword>
<dbReference type="GeneTree" id="ENSGT00390000018090"/>
<dbReference type="OMA" id="WTEMPST"/>
<evidence type="ECO:0000313" key="4">
    <source>
        <dbReference type="Proteomes" id="UP000233040"/>
    </source>
</evidence>
<proteinExistence type="predicted"/>
<dbReference type="Pfam" id="PF15307">
    <property type="entry name" value="SPACA7"/>
    <property type="match status" value="1"/>
</dbReference>
<accession>A0A2K5PRZ3</accession>
<organism evidence="3 4">
    <name type="scientific">Cebus imitator</name>
    <name type="common">Panamanian white-faced capuchin</name>
    <name type="synonym">Cebus capucinus imitator</name>
    <dbReference type="NCBI Taxonomy" id="2715852"/>
    <lineage>
        <taxon>Eukaryota</taxon>
        <taxon>Metazoa</taxon>
        <taxon>Chordata</taxon>
        <taxon>Craniata</taxon>
        <taxon>Vertebrata</taxon>
        <taxon>Euteleostomi</taxon>
        <taxon>Mammalia</taxon>
        <taxon>Eutheria</taxon>
        <taxon>Euarchontoglires</taxon>
        <taxon>Primates</taxon>
        <taxon>Haplorrhini</taxon>
        <taxon>Platyrrhini</taxon>
        <taxon>Cebidae</taxon>
        <taxon>Cebinae</taxon>
        <taxon>Cebus</taxon>
    </lineage>
</organism>